<name>A0ABM1SE54_LIMPO</name>
<sequence>MANVKSRKFQVSHDVIGKMRHRQSDARWRAGLANCFSQLRRTVNDDQNVNTERFGKRKASKAEILKASIDHVQFLESTVEFLIKEKAKHDGYNEKTLPHMYTLDYYKEIFCLEEAKENNGVKQEKYLQRTVSYPRKRHVCGEGKANTLSLDKNKIPRTSTKLDSFVTVYPTVEHSYHISSHVTETNKEACESKKNHTSRRSRTSRKENVTPEKMTLSEKKESIFEQQNSLADYDYDFVCNRLWKQEPLPSLVTPVLCAKSQKSAGSCPVGVTTVEATPCSSLSNSRKRGRGGKRNSYIGSRRKTLSSVRRNILDSFVSDDSDEKNYVMASKLGKSSRRKKSLKKSQPHEKGKNQKSEKSIGKSSSKKSIKTNIGSKNEPITPVRGVSFRSPGNGSSVYHYHPITPPRFNQDSSLAKVRYNKFPVRRCLNSSLEDCSSKSQRNIVIAPEKDDKKNVFSSVSVGPMEKQVSKVLSPWLCRKHIEDLSNKEKLRDTTEVTKSVNYNDTLEFEGYQLFYKRVKKHLEFKLLSDNQDDIAVSELISQMWNNLEEDQRATISSIAAAQIQSGNSPDPSVTGRCLKDLPLSLKLDIDENELSSVLIHVSQNNHDKLNQFMEEERDCRNSPIKKTSGDEKDLDISPFCMGLSPCVWDMSWLQTTFSVSSNSSSSDICSSLILMGRNM</sequence>
<dbReference type="RefSeq" id="XP_022241909.1">
    <property type="nucleotide sequence ID" value="XM_022386201.1"/>
</dbReference>
<organism evidence="3 4">
    <name type="scientific">Limulus polyphemus</name>
    <name type="common">Atlantic horseshoe crab</name>
    <dbReference type="NCBI Taxonomy" id="6850"/>
    <lineage>
        <taxon>Eukaryota</taxon>
        <taxon>Metazoa</taxon>
        <taxon>Ecdysozoa</taxon>
        <taxon>Arthropoda</taxon>
        <taxon>Chelicerata</taxon>
        <taxon>Merostomata</taxon>
        <taxon>Xiphosura</taxon>
        <taxon>Limulidae</taxon>
        <taxon>Limulus</taxon>
    </lineage>
</organism>
<feature type="domain" description="BHLH" evidence="2">
    <location>
        <begin position="16"/>
        <end position="75"/>
    </location>
</feature>
<feature type="compositionally biased region" description="Basic and acidic residues" evidence="1">
    <location>
        <begin position="184"/>
        <end position="194"/>
    </location>
</feature>
<feature type="compositionally biased region" description="Basic and acidic residues" evidence="1">
    <location>
        <begin position="204"/>
        <end position="215"/>
    </location>
</feature>
<evidence type="ECO:0000259" key="2">
    <source>
        <dbReference type="PROSITE" id="PS50888"/>
    </source>
</evidence>
<dbReference type="PANTHER" id="PTHR35254:SF1">
    <property type="entry name" value="STIMULATED BY RETINOIC ACID GENE 8 PROTEIN HOMOLOG"/>
    <property type="match status" value="1"/>
</dbReference>
<protein>
    <submittedName>
        <fullName evidence="4">Uncharacterized protein LOC111085831</fullName>
    </submittedName>
</protein>
<keyword evidence="3" id="KW-1185">Reference proteome</keyword>
<reference evidence="4" key="1">
    <citation type="submission" date="2025-08" db="UniProtKB">
        <authorList>
            <consortium name="RefSeq"/>
        </authorList>
    </citation>
    <scope>IDENTIFICATION</scope>
    <source>
        <tissue evidence="4">Muscle</tissue>
    </source>
</reference>
<dbReference type="InterPro" id="IPR036638">
    <property type="entry name" value="HLH_DNA-bd_sf"/>
</dbReference>
<feature type="compositionally biased region" description="Basic residues" evidence="1">
    <location>
        <begin position="334"/>
        <end position="345"/>
    </location>
</feature>
<dbReference type="PANTHER" id="PTHR35254">
    <property type="entry name" value="STIMULATED BY RETINOIC ACID GENE 8 PROTEIN HOMOLOG"/>
    <property type="match status" value="1"/>
</dbReference>
<dbReference type="GeneID" id="111085831"/>
<dbReference type="InterPro" id="IPR011598">
    <property type="entry name" value="bHLH_dom"/>
</dbReference>
<feature type="region of interest" description="Disordered" evidence="1">
    <location>
        <begin position="330"/>
        <end position="388"/>
    </location>
</feature>
<evidence type="ECO:0000256" key="1">
    <source>
        <dbReference type="SAM" id="MobiDB-lite"/>
    </source>
</evidence>
<dbReference type="InterPro" id="IPR033537">
    <property type="entry name" value="Stra8"/>
</dbReference>
<dbReference type="Proteomes" id="UP000694941">
    <property type="component" value="Unplaced"/>
</dbReference>
<feature type="compositionally biased region" description="Basic and acidic residues" evidence="1">
    <location>
        <begin position="346"/>
        <end position="360"/>
    </location>
</feature>
<proteinExistence type="predicted"/>
<dbReference type="Pfam" id="PF00010">
    <property type="entry name" value="HLH"/>
    <property type="match status" value="1"/>
</dbReference>
<dbReference type="PROSITE" id="PS50888">
    <property type="entry name" value="BHLH"/>
    <property type="match status" value="1"/>
</dbReference>
<dbReference type="SUPFAM" id="SSF47459">
    <property type="entry name" value="HLH, helix-loop-helix DNA-binding domain"/>
    <property type="match status" value="1"/>
</dbReference>
<accession>A0ABM1SE54</accession>
<dbReference type="Gene3D" id="4.10.280.10">
    <property type="entry name" value="Helix-loop-helix DNA-binding domain"/>
    <property type="match status" value="1"/>
</dbReference>
<evidence type="ECO:0000313" key="4">
    <source>
        <dbReference type="RefSeq" id="XP_022241909.1"/>
    </source>
</evidence>
<feature type="region of interest" description="Disordered" evidence="1">
    <location>
        <begin position="279"/>
        <end position="302"/>
    </location>
</feature>
<gene>
    <name evidence="4" type="primary">LOC111085831</name>
</gene>
<feature type="region of interest" description="Disordered" evidence="1">
    <location>
        <begin position="183"/>
        <end position="215"/>
    </location>
</feature>
<evidence type="ECO:0000313" key="3">
    <source>
        <dbReference type="Proteomes" id="UP000694941"/>
    </source>
</evidence>